<protein>
    <recommendedName>
        <fullName evidence="4">F-box domain-containing protein</fullName>
    </recommendedName>
</protein>
<dbReference type="InterPro" id="IPR032675">
    <property type="entry name" value="LRR_dom_sf"/>
</dbReference>
<dbReference type="PANTHER" id="PTHR38926:SF5">
    <property type="entry name" value="F-BOX AND LEUCINE-RICH REPEAT PROTEIN 6"/>
    <property type="match status" value="1"/>
</dbReference>
<dbReference type="EMBL" id="MU155142">
    <property type="protein sequence ID" value="KAF9484529.1"/>
    <property type="molecule type" value="Genomic_DNA"/>
</dbReference>
<dbReference type="Gene3D" id="1.20.1280.50">
    <property type="match status" value="1"/>
</dbReference>
<dbReference type="SUPFAM" id="SSF52047">
    <property type="entry name" value="RNI-like"/>
    <property type="match status" value="1"/>
</dbReference>
<comment type="caution">
    <text evidence="2">The sequence shown here is derived from an EMBL/GenBank/DDBJ whole genome shotgun (WGS) entry which is preliminary data.</text>
</comment>
<dbReference type="PANTHER" id="PTHR38926">
    <property type="entry name" value="F-BOX DOMAIN CONTAINING PROTEIN, EXPRESSED"/>
    <property type="match status" value="1"/>
</dbReference>
<evidence type="ECO:0008006" key="4">
    <source>
        <dbReference type="Google" id="ProtNLM"/>
    </source>
</evidence>
<name>A0A9P5ZDN6_9AGAR</name>
<reference evidence="2" key="1">
    <citation type="submission" date="2020-11" db="EMBL/GenBank/DDBJ databases">
        <authorList>
            <consortium name="DOE Joint Genome Institute"/>
            <person name="Ahrendt S."/>
            <person name="Riley R."/>
            <person name="Andreopoulos W."/>
            <person name="Labutti K."/>
            <person name="Pangilinan J."/>
            <person name="Ruiz-Duenas F.J."/>
            <person name="Barrasa J.M."/>
            <person name="Sanchez-Garcia M."/>
            <person name="Camarero S."/>
            <person name="Miyauchi S."/>
            <person name="Serrano A."/>
            <person name="Linde D."/>
            <person name="Babiker R."/>
            <person name="Drula E."/>
            <person name="Ayuso-Fernandez I."/>
            <person name="Pacheco R."/>
            <person name="Padilla G."/>
            <person name="Ferreira P."/>
            <person name="Barriuso J."/>
            <person name="Kellner H."/>
            <person name="Castanera R."/>
            <person name="Alfaro M."/>
            <person name="Ramirez L."/>
            <person name="Pisabarro A.G."/>
            <person name="Kuo A."/>
            <person name="Tritt A."/>
            <person name="Lipzen A."/>
            <person name="He G."/>
            <person name="Yan M."/>
            <person name="Ng V."/>
            <person name="Cullen D."/>
            <person name="Martin F."/>
            <person name="Rosso M.-N."/>
            <person name="Henrissat B."/>
            <person name="Hibbett D."/>
            <person name="Martinez A.T."/>
            <person name="Grigoriev I.V."/>
        </authorList>
    </citation>
    <scope>NUCLEOTIDE SEQUENCE</scope>
    <source>
        <strain evidence="2">CIRM-BRFM 674</strain>
    </source>
</reference>
<dbReference type="OrthoDB" id="2269034at2759"/>
<evidence type="ECO:0000256" key="1">
    <source>
        <dbReference type="SAM" id="MobiDB-lite"/>
    </source>
</evidence>
<dbReference type="AlphaFoldDB" id="A0A9P5ZDN6"/>
<keyword evidence="3" id="KW-1185">Reference proteome</keyword>
<feature type="region of interest" description="Disordered" evidence="1">
    <location>
        <begin position="41"/>
        <end position="60"/>
    </location>
</feature>
<accession>A0A9P5ZDN6</accession>
<evidence type="ECO:0000313" key="2">
    <source>
        <dbReference type="EMBL" id="KAF9484529.1"/>
    </source>
</evidence>
<dbReference type="Proteomes" id="UP000807469">
    <property type="component" value="Unassembled WGS sequence"/>
</dbReference>
<sequence>MNVVNGADEILKLKGRRHTSTNADIVINTAVNREVSKHLLLGGSDKSNPPPISHFPNTTPDKARQISHIDAEVLRTEDAIVALVKKRALLKRKRNTFVPAVNLPSELLAMIFEYACSPSPDDESGVADVQERCELCPGDANFGIFIGAVCSAWRSIAKGASQLWSTVNMRVSNKQAGRQAALLRYWLSNSGQRPLKVRLIEDDENDNEENEDDWGINTTSTAVINVLAGHAQQLQFVDLFLPSAWKQTLNRISRNLPLLTHLTLRVADGSPSLPRVDYFVSAPQLREVTLVGYSVADVSLPWAQLERLDGEYFSAFECLETLRLCPRLRRCTLEQLYRGIFPMAPVPMTHTALEALELLVDTPTELGALLGALTLPALRSFVLSLPDEEPLIPKVLPLIARSACALETLHLVGVTPPEDELVACLGMLPGLRELLLLNPETERGGKLTQKVLDLMNPGKQEGREWDVWQPEKDMVAAWCLVPNLEAIVYQGAVSFTPHALVEFLANRWYGTSLNSKVHDPKISSPAVRLRSATFTTTIQIRFEGTDALVVQKLMQEGMHLEFLVG</sequence>
<proteinExistence type="predicted"/>
<dbReference type="Gene3D" id="3.80.10.10">
    <property type="entry name" value="Ribonuclease Inhibitor"/>
    <property type="match status" value="1"/>
</dbReference>
<organism evidence="2 3">
    <name type="scientific">Pholiota conissans</name>
    <dbReference type="NCBI Taxonomy" id="109636"/>
    <lineage>
        <taxon>Eukaryota</taxon>
        <taxon>Fungi</taxon>
        <taxon>Dikarya</taxon>
        <taxon>Basidiomycota</taxon>
        <taxon>Agaricomycotina</taxon>
        <taxon>Agaricomycetes</taxon>
        <taxon>Agaricomycetidae</taxon>
        <taxon>Agaricales</taxon>
        <taxon>Agaricineae</taxon>
        <taxon>Strophariaceae</taxon>
        <taxon>Pholiota</taxon>
    </lineage>
</organism>
<gene>
    <name evidence="2" type="ORF">BDN70DRAFT_917557</name>
</gene>
<evidence type="ECO:0000313" key="3">
    <source>
        <dbReference type="Proteomes" id="UP000807469"/>
    </source>
</evidence>